<dbReference type="SUPFAM" id="SSF54001">
    <property type="entry name" value="Cysteine proteinases"/>
    <property type="match status" value="1"/>
</dbReference>
<keyword evidence="2" id="KW-0378">Hydrolase</keyword>
<evidence type="ECO:0000259" key="4">
    <source>
        <dbReference type="Pfam" id="PF03543"/>
    </source>
</evidence>
<protein>
    <submittedName>
        <fullName evidence="5">YopT-type cysteine protease domain-containing protein</fullName>
    </submittedName>
</protein>
<gene>
    <name evidence="5" type="ORF">AB1E22_17665</name>
</gene>
<feature type="domain" description="Peptidase C58 YopT-type" evidence="4">
    <location>
        <begin position="11"/>
        <end position="46"/>
    </location>
</feature>
<evidence type="ECO:0000256" key="3">
    <source>
        <dbReference type="ARBA" id="ARBA00022807"/>
    </source>
</evidence>
<comment type="caution">
    <text evidence="5">The sequence shown here is derived from an EMBL/GenBank/DDBJ whole genome shotgun (WGS) entry which is preliminary data.</text>
</comment>
<evidence type="ECO:0000313" key="5">
    <source>
        <dbReference type="EMBL" id="MEW7314501.1"/>
    </source>
</evidence>
<keyword evidence="6" id="KW-1185">Reference proteome</keyword>
<dbReference type="GO" id="GO:0006508">
    <property type="term" value="P:proteolysis"/>
    <property type="evidence" value="ECO:0007669"/>
    <property type="project" value="UniProtKB-KW"/>
</dbReference>
<sequence>MLLVLIGIDKRFNNPGRSHAMAVKIESGMMMFFDPNKGEFCVPFIKQSFRRRRFPDGFYYSILHSR</sequence>
<dbReference type="GO" id="GO:0008233">
    <property type="term" value="F:peptidase activity"/>
    <property type="evidence" value="ECO:0007669"/>
    <property type="project" value="UniProtKB-KW"/>
</dbReference>
<dbReference type="InterPro" id="IPR038765">
    <property type="entry name" value="Papain-like_cys_pep_sf"/>
</dbReference>
<dbReference type="EMBL" id="JBFMVT010000002">
    <property type="protein sequence ID" value="MEW7314501.1"/>
    <property type="molecule type" value="Genomic_DNA"/>
</dbReference>
<organism evidence="5 6">
    <name type="scientific">Buttiauxella gaviniae</name>
    <dbReference type="NCBI Taxonomy" id="82990"/>
    <lineage>
        <taxon>Bacteria</taxon>
        <taxon>Pseudomonadati</taxon>
        <taxon>Pseudomonadota</taxon>
        <taxon>Gammaproteobacteria</taxon>
        <taxon>Enterobacterales</taxon>
        <taxon>Enterobacteriaceae</taxon>
        <taxon>Buttiauxella</taxon>
    </lineage>
</organism>
<proteinExistence type="predicted"/>
<evidence type="ECO:0000256" key="1">
    <source>
        <dbReference type="ARBA" id="ARBA00022670"/>
    </source>
</evidence>
<name>A0ABV3NYP5_9ENTR</name>
<evidence type="ECO:0000256" key="2">
    <source>
        <dbReference type="ARBA" id="ARBA00022801"/>
    </source>
</evidence>
<accession>A0ABV3NYP5</accession>
<dbReference type="Pfam" id="PF03543">
    <property type="entry name" value="Peptidase_C58"/>
    <property type="match status" value="1"/>
</dbReference>
<dbReference type="InterPro" id="IPR006473">
    <property type="entry name" value="Peptidase_C58_Yopt"/>
</dbReference>
<dbReference type="Proteomes" id="UP001555342">
    <property type="component" value="Unassembled WGS sequence"/>
</dbReference>
<keyword evidence="1 5" id="KW-0645">Protease</keyword>
<evidence type="ECO:0000313" key="6">
    <source>
        <dbReference type="Proteomes" id="UP001555342"/>
    </source>
</evidence>
<reference evidence="5 6" key="1">
    <citation type="submission" date="2024-07" db="EMBL/GenBank/DDBJ databases">
        <authorList>
            <person name="Wang L."/>
        </authorList>
    </citation>
    <scope>NUCLEOTIDE SEQUENCE [LARGE SCALE GENOMIC DNA]</scope>
    <source>
        <strain evidence="5 6">WL359</strain>
    </source>
</reference>
<keyword evidence="3" id="KW-0788">Thiol protease</keyword>
<dbReference type="Gene3D" id="3.90.70.20">
    <property type="match status" value="1"/>
</dbReference>
<dbReference type="RefSeq" id="WP_367596527.1">
    <property type="nucleotide sequence ID" value="NZ_JBFMVT010000002.1"/>
</dbReference>